<dbReference type="NCBIfam" id="TIGR00074">
    <property type="entry name" value="hypC_hupF"/>
    <property type="match status" value="1"/>
</dbReference>
<dbReference type="GO" id="GO:0005506">
    <property type="term" value="F:iron ion binding"/>
    <property type="evidence" value="ECO:0007669"/>
    <property type="project" value="TreeGrafter"/>
</dbReference>
<dbReference type="PRINTS" id="PR00445">
    <property type="entry name" value="HUPFHYPC"/>
</dbReference>
<reference evidence="2 3" key="1">
    <citation type="submission" date="2014-09" db="EMBL/GenBank/DDBJ databases">
        <title>Draft genome sequence of an obligately methylotrophic methanogen, Methanococcoides methylutens, isolated from marine sediment.</title>
        <authorList>
            <person name="Guan Y."/>
            <person name="Ngugi D.K."/>
            <person name="Blom J."/>
            <person name="Ali S."/>
            <person name="Ferry J.G."/>
            <person name="Stingl U."/>
        </authorList>
    </citation>
    <scope>NUCLEOTIDE SEQUENCE [LARGE SCALE GENOMIC DNA]</scope>
    <source>
        <strain evidence="2 3">DSM 2657</strain>
    </source>
</reference>
<evidence type="ECO:0000256" key="1">
    <source>
        <dbReference type="ARBA" id="ARBA00006018"/>
    </source>
</evidence>
<dbReference type="PANTHER" id="PTHR35177">
    <property type="entry name" value="HYDROGENASE MATURATION FACTOR HYBG"/>
    <property type="match status" value="1"/>
</dbReference>
<dbReference type="GO" id="GO:1902670">
    <property type="term" value="F:carbon dioxide binding"/>
    <property type="evidence" value="ECO:0007669"/>
    <property type="project" value="TreeGrafter"/>
</dbReference>
<dbReference type="Gene3D" id="2.30.30.140">
    <property type="match status" value="1"/>
</dbReference>
<evidence type="ECO:0000313" key="3">
    <source>
        <dbReference type="Proteomes" id="UP000029859"/>
    </source>
</evidence>
<comment type="caution">
    <text evidence="2">The sequence shown here is derived from an EMBL/GenBank/DDBJ whole genome shotgun (WGS) entry which is preliminary data.</text>
</comment>
<dbReference type="GO" id="GO:0051604">
    <property type="term" value="P:protein maturation"/>
    <property type="evidence" value="ECO:0007669"/>
    <property type="project" value="TreeGrafter"/>
</dbReference>
<protein>
    <submittedName>
        <fullName evidence="2">Hydrogenase</fullName>
    </submittedName>
</protein>
<dbReference type="OrthoDB" id="43695at2157"/>
<comment type="similarity">
    <text evidence="1">Belongs to the HupF/HypC family.</text>
</comment>
<accession>A0A099SXN8</accession>
<organism evidence="2 3">
    <name type="scientific">Methanococcoides methylutens</name>
    <dbReference type="NCBI Taxonomy" id="2226"/>
    <lineage>
        <taxon>Archaea</taxon>
        <taxon>Methanobacteriati</taxon>
        <taxon>Methanobacteriota</taxon>
        <taxon>Stenosarchaea group</taxon>
        <taxon>Methanomicrobia</taxon>
        <taxon>Methanosarcinales</taxon>
        <taxon>Methanosarcinaceae</taxon>
        <taxon>Methanococcoides</taxon>
    </lineage>
</organism>
<evidence type="ECO:0000313" key="2">
    <source>
        <dbReference type="EMBL" id="KGK97695.1"/>
    </source>
</evidence>
<dbReference type="Proteomes" id="UP000029859">
    <property type="component" value="Unassembled WGS sequence"/>
</dbReference>
<dbReference type="PROSITE" id="PS01097">
    <property type="entry name" value="HUPF_HYPC"/>
    <property type="match status" value="1"/>
</dbReference>
<keyword evidence="3" id="KW-1185">Reference proteome</keyword>
<dbReference type="SUPFAM" id="SSF159127">
    <property type="entry name" value="HupF/HypC-like"/>
    <property type="match status" value="1"/>
</dbReference>
<name>A0A099SXN8_METMT</name>
<dbReference type="Pfam" id="PF01455">
    <property type="entry name" value="HupF_HypC"/>
    <property type="match status" value="1"/>
</dbReference>
<proteinExistence type="inferred from homology"/>
<sequence length="76" mass="8089">MCIAIPGKITSILNENTATVDIGGIKRKVNLDLIGGADSSLIGKHALVHVGYAISLISDEESEEILKLLRDVMDLS</sequence>
<dbReference type="PANTHER" id="PTHR35177:SF2">
    <property type="entry name" value="HYDROGENASE MATURATION FACTOR HYBG"/>
    <property type="match status" value="1"/>
</dbReference>
<dbReference type="EMBL" id="JRHO01000014">
    <property type="protein sequence ID" value="KGK97695.1"/>
    <property type="molecule type" value="Genomic_DNA"/>
</dbReference>
<dbReference type="InterPro" id="IPR019812">
    <property type="entry name" value="Hydgase_assmbl_chp_CS"/>
</dbReference>
<dbReference type="FunFam" id="2.30.30.140:FF:000022">
    <property type="entry name" value="Hydrogenase assembly chaperone HybG"/>
    <property type="match status" value="1"/>
</dbReference>
<gene>
    <name evidence="2" type="ORF">LI82_07895</name>
</gene>
<dbReference type="InterPro" id="IPR001109">
    <property type="entry name" value="Hydrogenase_HupF/HypC"/>
</dbReference>
<dbReference type="AlphaFoldDB" id="A0A099SXN8"/>
<dbReference type="RefSeq" id="WP_048194695.1">
    <property type="nucleotide sequence ID" value="NZ_CAAGSM010000005.1"/>
</dbReference>